<feature type="region of interest" description="Disordered" evidence="1">
    <location>
        <begin position="1"/>
        <end position="27"/>
    </location>
</feature>
<proteinExistence type="predicted"/>
<organism evidence="2 3">
    <name type="scientific">Paraphaeosphaeria minitans</name>
    <dbReference type="NCBI Taxonomy" id="565426"/>
    <lineage>
        <taxon>Eukaryota</taxon>
        <taxon>Fungi</taxon>
        <taxon>Dikarya</taxon>
        <taxon>Ascomycota</taxon>
        <taxon>Pezizomycotina</taxon>
        <taxon>Dothideomycetes</taxon>
        <taxon>Pleosporomycetidae</taxon>
        <taxon>Pleosporales</taxon>
        <taxon>Massarineae</taxon>
        <taxon>Didymosphaeriaceae</taxon>
        <taxon>Paraphaeosphaeria</taxon>
    </lineage>
</organism>
<dbReference type="EMBL" id="WJXW01000019">
    <property type="protein sequence ID" value="KAF9728587.1"/>
    <property type="molecule type" value="Genomic_DNA"/>
</dbReference>
<sequence length="57" mass="6502">MMTDHSPKRRRWSRSVKSQPSPSSDWLADGYNSVVHRHSAVHEPIFLSEATDGQLLL</sequence>
<evidence type="ECO:0000256" key="1">
    <source>
        <dbReference type="SAM" id="MobiDB-lite"/>
    </source>
</evidence>
<keyword evidence="3" id="KW-1185">Reference proteome</keyword>
<name>A0A9P6KJB1_9PLEO</name>
<feature type="compositionally biased region" description="Low complexity" evidence="1">
    <location>
        <begin position="15"/>
        <end position="24"/>
    </location>
</feature>
<evidence type="ECO:0000313" key="3">
    <source>
        <dbReference type="Proteomes" id="UP000756921"/>
    </source>
</evidence>
<evidence type="ECO:0000313" key="2">
    <source>
        <dbReference type="EMBL" id="KAF9728587.1"/>
    </source>
</evidence>
<dbReference type="OrthoDB" id="3806082at2759"/>
<dbReference type="AlphaFoldDB" id="A0A9P6KJB1"/>
<protein>
    <submittedName>
        <fullName evidence="2">Uncharacterized protein</fullName>
    </submittedName>
</protein>
<reference evidence="2" key="1">
    <citation type="journal article" date="2020" name="Mol. Plant Microbe Interact.">
        <title>Genome Sequence of the Biocontrol Agent Coniothyrium minitans strain Conio (IMI 134523).</title>
        <authorList>
            <person name="Patel D."/>
            <person name="Shittu T.A."/>
            <person name="Baroncelli R."/>
            <person name="Muthumeenakshi S."/>
            <person name="Osborne T.H."/>
            <person name="Janganan T.K."/>
            <person name="Sreenivasaprasad S."/>
        </authorList>
    </citation>
    <scope>NUCLEOTIDE SEQUENCE</scope>
    <source>
        <strain evidence="2">Conio</strain>
    </source>
</reference>
<dbReference type="Proteomes" id="UP000756921">
    <property type="component" value="Unassembled WGS sequence"/>
</dbReference>
<accession>A0A9P6KJB1</accession>
<gene>
    <name evidence="2" type="ORF">PMIN01_13415</name>
</gene>
<comment type="caution">
    <text evidence="2">The sequence shown here is derived from an EMBL/GenBank/DDBJ whole genome shotgun (WGS) entry which is preliminary data.</text>
</comment>